<proteinExistence type="predicted"/>
<sequence>MRLLLCHPWDLINRYKLFPAGACFPEEWGGLRKRQISRPPNAPAPLCCALRCSSSTLGLCVGQSGAECGHAKSLGSPPKPREGSRESKRRNGIQARLKEKDG</sequence>
<gene>
    <name evidence="2" type="ORF">XENORESO_005608</name>
</gene>
<evidence type="ECO:0000313" key="3">
    <source>
        <dbReference type="Proteomes" id="UP001444071"/>
    </source>
</evidence>
<dbReference type="Proteomes" id="UP001444071">
    <property type="component" value="Unassembled WGS sequence"/>
</dbReference>
<evidence type="ECO:0000313" key="2">
    <source>
        <dbReference type="EMBL" id="MEQ2267412.1"/>
    </source>
</evidence>
<keyword evidence="3" id="KW-1185">Reference proteome</keyword>
<evidence type="ECO:0000256" key="1">
    <source>
        <dbReference type="SAM" id="MobiDB-lite"/>
    </source>
</evidence>
<dbReference type="EMBL" id="JAHRIM010042050">
    <property type="protein sequence ID" value="MEQ2267412.1"/>
    <property type="molecule type" value="Genomic_DNA"/>
</dbReference>
<accession>A0ABV0WG44</accession>
<comment type="caution">
    <text evidence="2">The sequence shown here is derived from an EMBL/GenBank/DDBJ whole genome shotgun (WGS) entry which is preliminary data.</text>
</comment>
<organism evidence="2 3">
    <name type="scientific">Xenotaenia resolanae</name>
    <dbReference type="NCBI Taxonomy" id="208358"/>
    <lineage>
        <taxon>Eukaryota</taxon>
        <taxon>Metazoa</taxon>
        <taxon>Chordata</taxon>
        <taxon>Craniata</taxon>
        <taxon>Vertebrata</taxon>
        <taxon>Euteleostomi</taxon>
        <taxon>Actinopterygii</taxon>
        <taxon>Neopterygii</taxon>
        <taxon>Teleostei</taxon>
        <taxon>Neoteleostei</taxon>
        <taxon>Acanthomorphata</taxon>
        <taxon>Ovalentaria</taxon>
        <taxon>Atherinomorphae</taxon>
        <taxon>Cyprinodontiformes</taxon>
        <taxon>Goodeidae</taxon>
        <taxon>Xenotaenia</taxon>
    </lineage>
</organism>
<feature type="region of interest" description="Disordered" evidence="1">
    <location>
        <begin position="68"/>
        <end position="102"/>
    </location>
</feature>
<reference evidence="2 3" key="1">
    <citation type="submission" date="2021-06" db="EMBL/GenBank/DDBJ databases">
        <authorList>
            <person name="Palmer J.M."/>
        </authorList>
    </citation>
    <scope>NUCLEOTIDE SEQUENCE [LARGE SCALE GENOMIC DNA]</scope>
    <source>
        <strain evidence="2 3">XR_2019</strain>
        <tissue evidence="2">Muscle</tissue>
    </source>
</reference>
<name>A0ABV0WG44_9TELE</name>
<protein>
    <submittedName>
        <fullName evidence="2">Uncharacterized protein</fullName>
    </submittedName>
</protein>